<dbReference type="Proteomes" id="UP000199258">
    <property type="component" value="Unassembled WGS sequence"/>
</dbReference>
<gene>
    <name evidence="8" type="ORF">SAMN04488693_103264</name>
</gene>
<sequence>MTVAIGAALGAGLFLIWWSTWAVPPRPQASKRRTGKVEQLLIRAGIERVSAGGLVAASAIVGLFVFLVAFVFTGTPAIAACFAIFGGLAPLMVVRWRANKRTASLRELWPDVVDHLRSAIRAGLSLPEALMQLGVKGPEELRPAFREFAGDYRSGGQFDSSLDRLKDRLADPVADRIVEALRLTREVGGTDLGRLLGTLAEFLRDSARTRSELEARQSWTVNAARLAVAAPWIVLALLSTRPEAVAAYNTAGGAAVLIGGLVVSAFCYWIMLRIGALPDDERVLR</sequence>
<evidence type="ECO:0000256" key="3">
    <source>
        <dbReference type="ARBA" id="ARBA00022692"/>
    </source>
</evidence>
<keyword evidence="5 6" id="KW-0472">Membrane</keyword>
<feature type="transmembrane region" description="Helical" evidence="6">
    <location>
        <begin position="77"/>
        <end position="96"/>
    </location>
</feature>
<dbReference type="GO" id="GO:0005886">
    <property type="term" value="C:plasma membrane"/>
    <property type="evidence" value="ECO:0007669"/>
    <property type="project" value="UniProtKB-SubCell"/>
</dbReference>
<evidence type="ECO:0000256" key="5">
    <source>
        <dbReference type="ARBA" id="ARBA00023136"/>
    </source>
</evidence>
<reference evidence="8 9" key="1">
    <citation type="submission" date="2016-10" db="EMBL/GenBank/DDBJ databases">
        <authorList>
            <person name="de Groot N.N."/>
        </authorList>
    </citation>
    <scope>NUCLEOTIDE SEQUENCE [LARGE SCALE GENOMIC DNA]</scope>
    <source>
        <strain evidence="8 9">NP_1H</strain>
    </source>
</reference>
<dbReference type="PANTHER" id="PTHR35007">
    <property type="entry name" value="INTEGRAL MEMBRANE PROTEIN-RELATED"/>
    <property type="match status" value="1"/>
</dbReference>
<feature type="transmembrane region" description="Helical" evidence="6">
    <location>
        <begin position="251"/>
        <end position="272"/>
    </location>
</feature>
<evidence type="ECO:0000256" key="4">
    <source>
        <dbReference type="ARBA" id="ARBA00022989"/>
    </source>
</evidence>
<feature type="transmembrane region" description="Helical" evidence="6">
    <location>
        <begin position="49"/>
        <end position="71"/>
    </location>
</feature>
<dbReference type="EMBL" id="FNDT01000003">
    <property type="protein sequence ID" value="SDH87614.1"/>
    <property type="molecule type" value="Genomic_DNA"/>
</dbReference>
<dbReference type="InterPro" id="IPR042094">
    <property type="entry name" value="T2SS_GspF_sf"/>
</dbReference>
<keyword evidence="9" id="KW-1185">Reference proteome</keyword>
<accession>A0A1G8FZS5</accession>
<evidence type="ECO:0000256" key="6">
    <source>
        <dbReference type="SAM" id="Phobius"/>
    </source>
</evidence>
<dbReference type="STRING" id="335973.SAMN04488693_103264"/>
<protein>
    <submittedName>
        <fullName evidence="8">Tight adherence protein B</fullName>
    </submittedName>
</protein>
<keyword evidence="3 6" id="KW-0812">Transmembrane</keyword>
<dbReference type="PANTHER" id="PTHR35007:SF3">
    <property type="entry name" value="POSSIBLE CONSERVED ALANINE RICH MEMBRANE PROTEIN"/>
    <property type="match status" value="1"/>
</dbReference>
<evidence type="ECO:0000259" key="7">
    <source>
        <dbReference type="Pfam" id="PF00482"/>
    </source>
</evidence>
<dbReference type="OrthoDB" id="3217742at2"/>
<dbReference type="Gene3D" id="1.20.81.30">
    <property type="entry name" value="Type II secretion system (T2SS), domain F"/>
    <property type="match status" value="1"/>
</dbReference>
<keyword evidence="4 6" id="KW-1133">Transmembrane helix</keyword>
<keyword evidence="2" id="KW-1003">Cell membrane</keyword>
<dbReference type="Pfam" id="PF00482">
    <property type="entry name" value="T2SSF"/>
    <property type="match status" value="1"/>
</dbReference>
<evidence type="ECO:0000313" key="9">
    <source>
        <dbReference type="Proteomes" id="UP000199258"/>
    </source>
</evidence>
<feature type="domain" description="Type II secretion system protein GspF" evidence="7">
    <location>
        <begin position="114"/>
        <end position="238"/>
    </location>
</feature>
<evidence type="ECO:0000313" key="8">
    <source>
        <dbReference type="EMBL" id="SDH87614.1"/>
    </source>
</evidence>
<comment type="subcellular location">
    <subcellularLocation>
        <location evidence="1">Cell membrane</location>
        <topology evidence="1">Multi-pass membrane protein</topology>
    </subcellularLocation>
</comment>
<feature type="transmembrane region" description="Helical" evidence="6">
    <location>
        <begin position="219"/>
        <end position="239"/>
    </location>
</feature>
<proteinExistence type="predicted"/>
<dbReference type="AlphaFoldDB" id="A0A1G8FZS5"/>
<dbReference type="InterPro" id="IPR018076">
    <property type="entry name" value="T2SS_GspF_dom"/>
</dbReference>
<name>A0A1G8FZS5_9MICC</name>
<dbReference type="RefSeq" id="WP_090585183.1">
    <property type="nucleotide sequence ID" value="NZ_FNDT01000003.1"/>
</dbReference>
<evidence type="ECO:0000256" key="1">
    <source>
        <dbReference type="ARBA" id="ARBA00004651"/>
    </source>
</evidence>
<evidence type="ECO:0000256" key="2">
    <source>
        <dbReference type="ARBA" id="ARBA00022475"/>
    </source>
</evidence>
<organism evidence="8 9">
    <name type="scientific">Arthrobacter subterraneus</name>
    <dbReference type="NCBI Taxonomy" id="335973"/>
    <lineage>
        <taxon>Bacteria</taxon>
        <taxon>Bacillati</taxon>
        <taxon>Actinomycetota</taxon>
        <taxon>Actinomycetes</taxon>
        <taxon>Micrococcales</taxon>
        <taxon>Micrococcaceae</taxon>
        <taxon>Arthrobacter</taxon>
    </lineage>
</organism>
<feature type="transmembrane region" description="Helical" evidence="6">
    <location>
        <begin position="6"/>
        <end position="23"/>
    </location>
</feature>